<evidence type="ECO:0000313" key="7">
    <source>
        <dbReference type="EMBL" id="EED23155.1"/>
    </source>
</evidence>
<evidence type="ECO:0000259" key="6">
    <source>
        <dbReference type="PROSITE" id="PS50405"/>
    </source>
</evidence>
<evidence type="ECO:0000313" key="8">
    <source>
        <dbReference type="Proteomes" id="UP000001745"/>
    </source>
</evidence>
<dbReference type="GeneID" id="8102302"/>
<gene>
    <name evidence="7" type="ORF">TSTA_066080</name>
</gene>
<name>B8LVA5_TALSN</name>
<dbReference type="Pfam" id="PF02798">
    <property type="entry name" value="GST_N"/>
    <property type="match status" value="1"/>
</dbReference>
<dbReference type="OrthoDB" id="249703at2759"/>
<dbReference type="PhylomeDB" id="B8LVA5"/>
<dbReference type="VEuPathDB" id="FungiDB:TSTA_066080"/>
<dbReference type="STRING" id="441959.B8LVA5"/>
<dbReference type="Gene3D" id="3.40.30.10">
    <property type="entry name" value="Glutaredoxin"/>
    <property type="match status" value="1"/>
</dbReference>
<proteinExistence type="inferred from homology"/>
<reference evidence="8" key="1">
    <citation type="journal article" date="2015" name="Genome Announc.">
        <title>Genome sequence of the AIDS-associated pathogen Penicillium marneffei (ATCC18224) and its near taxonomic relative Talaromyces stipitatus (ATCC10500).</title>
        <authorList>
            <person name="Nierman W.C."/>
            <person name="Fedorova-Abrams N.D."/>
            <person name="Andrianopoulos A."/>
        </authorList>
    </citation>
    <scope>NUCLEOTIDE SEQUENCE [LARGE SCALE GENOMIC DNA]</scope>
    <source>
        <strain evidence="8">ATCC 10500 / CBS 375.48 / QM 6759 / NRRL 1006</strain>
    </source>
</reference>
<dbReference type="Pfam" id="PF00043">
    <property type="entry name" value="GST_C"/>
    <property type="match status" value="1"/>
</dbReference>
<evidence type="ECO:0000256" key="1">
    <source>
        <dbReference type="ARBA" id="ARBA00012452"/>
    </source>
</evidence>
<dbReference type="InterPro" id="IPR040079">
    <property type="entry name" value="Glutathione_S-Trfase"/>
</dbReference>
<comment type="catalytic activity">
    <reaction evidence="3">
        <text>RX + glutathione = an S-substituted glutathione + a halide anion + H(+)</text>
        <dbReference type="Rhea" id="RHEA:16437"/>
        <dbReference type="ChEBI" id="CHEBI:15378"/>
        <dbReference type="ChEBI" id="CHEBI:16042"/>
        <dbReference type="ChEBI" id="CHEBI:17792"/>
        <dbReference type="ChEBI" id="CHEBI:57925"/>
        <dbReference type="ChEBI" id="CHEBI:90779"/>
        <dbReference type="EC" id="2.5.1.18"/>
    </reaction>
</comment>
<dbReference type="PROSITE" id="PS50404">
    <property type="entry name" value="GST_NTER"/>
    <property type="match status" value="1"/>
</dbReference>
<dbReference type="InterPro" id="IPR004045">
    <property type="entry name" value="Glutathione_S-Trfase_N"/>
</dbReference>
<keyword evidence="2 7" id="KW-0808">Transferase</keyword>
<feature type="domain" description="GST C-terminal" evidence="6">
    <location>
        <begin position="92"/>
        <end position="225"/>
    </location>
</feature>
<dbReference type="SFLD" id="SFLDG00358">
    <property type="entry name" value="Main_(cytGST)"/>
    <property type="match status" value="1"/>
</dbReference>
<dbReference type="FunCoup" id="B8LVA5">
    <property type="interactions" value="555"/>
</dbReference>
<accession>B8LVA5</accession>
<dbReference type="SFLD" id="SFLDS00019">
    <property type="entry name" value="Glutathione_Transferase_(cytos"/>
    <property type="match status" value="1"/>
</dbReference>
<dbReference type="CDD" id="cd03053">
    <property type="entry name" value="GST_N_Phi"/>
    <property type="match status" value="1"/>
</dbReference>
<dbReference type="InterPro" id="IPR036282">
    <property type="entry name" value="Glutathione-S-Trfase_C_sf"/>
</dbReference>
<dbReference type="GO" id="GO:0004364">
    <property type="term" value="F:glutathione transferase activity"/>
    <property type="evidence" value="ECO:0007669"/>
    <property type="project" value="UniProtKB-EC"/>
</dbReference>
<evidence type="ECO:0000256" key="4">
    <source>
        <dbReference type="RuleBase" id="RU003494"/>
    </source>
</evidence>
<dbReference type="PANTHER" id="PTHR43900:SF3">
    <property type="entry name" value="GLUTATHIONE S-TRANSFERASE RHO"/>
    <property type="match status" value="1"/>
</dbReference>
<sequence>MAFKLYGSPLSGCTQRVLLVLAEKGVEDFELLPVNLMKGEHKMPNYTEKHPFGVIPLLEEGEFRLFESRAISRYLAIKYKDKGTSLVPSAGDWAGWALFEQWAAVESSNFHYYCEQILTQKMWNPYKGLPTVDAILDDATKRFEEKLDTFDKVLGTQEYLGGKEFSLIDIFYMPAVALLFRAGAGSLIELRPNWKAWWQRVSTRPSWEKVSASAAAAAAAMAGNK</sequence>
<dbReference type="RefSeq" id="XP_002340542.1">
    <property type="nucleotide sequence ID" value="XM_002340501.1"/>
</dbReference>
<dbReference type="PROSITE" id="PS50405">
    <property type="entry name" value="GST_CTER"/>
    <property type="match status" value="1"/>
</dbReference>
<protein>
    <recommendedName>
        <fullName evidence="1">glutathione transferase</fullName>
        <ecNumber evidence="1">2.5.1.18</ecNumber>
    </recommendedName>
</protein>
<dbReference type="Proteomes" id="UP000001745">
    <property type="component" value="Unassembled WGS sequence"/>
</dbReference>
<dbReference type="GO" id="GO:0043295">
    <property type="term" value="F:glutathione binding"/>
    <property type="evidence" value="ECO:0007669"/>
    <property type="project" value="TreeGrafter"/>
</dbReference>
<dbReference type="EMBL" id="EQ962652">
    <property type="protein sequence ID" value="EED23155.1"/>
    <property type="molecule type" value="Genomic_DNA"/>
</dbReference>
<dbReference type="AlphaFoldDB" id="B8LVA5"/>
<dbReference type="OMA" id="QGEKWMD"/>
<comment type="similarity">
    <text evidence="4">Belongs to the GST superfamily.</text>
</comment>
<dbReference type="Gene3D" id="1.20.1050.10">
    <property type="match status" value="1"/>
</dbReference>
<dbReference type="HOGENOM" id="CLU_011226_5_1_1"/>
<dbReference type="SFLD" id="SFLDG01154">
    <property type="entry name" value="Main.5:_Phi-like"/>
    <property type="match status" value="1"/>
</dbReference>
<dbReference type="SUPFAM" id="SSF47616">
    <property type="entry name" value="GST C-terminal domain-like"/>
    <property type="match status" value="1"/>
</dbReference>
<dbReference type="GO" id="GO:0005737">
    <property type="term" value="C:cytoplasm"/>
    <property type="evidence" value="ECO:0007669"/>
    <property type="project" value="TreeGrafter"/>
</dbReference>
<dbReference type="PANTHER" id="PTHR43900">
    <property type="entry name" value="GLUTATHIONE S-TRANSFERASE RHO"/>
    <property type="match status" value="1"/>
</dbReference>
<dbReference type="InterPro" id="IPR036249">
    <property type="entry name" value="Thioredoxin-like_sf"/>
</dbReference>
<dbReference type="eggNOG" id="KOG0867">
    <property type="taxonomic scope" value="Eukaryota"/>
</dbReference>
<feature type="domain" description="GST N-terminal" evidence="5">
    <location>
        <begin position="1"/>
        <end position="83"/>
    </location>
</feature>
<dbReference type="InterPro" id="IPR004046">
    <property type="entry name" value="GST_C"/>
</dbReference>
<keyword evidence="8" id="KW-1185">Reference proteome</keyword>
<dbReference type="EC" id="2.5.1.18" evidence="1"/>
<evidence type="ECO:0000256" key="2">
    <source>
        <dbReference type="ARBA" id="ARBA00022679"/>
    </source>
</evidence>
<dbReference type="SUPFAM" id="SSF52833">
    <property type="entry name" value="Thioredoxin-like"/>
    <property type="match status" value="1"/>
</dbReference>
<evidence type="ECO:0000256" key="3">
    <source>
        <dbReference type="ARBA" id="ARBA00047960"/>
    </source>
</evidence>
<dbReference type="InParanoid" id="B8LVA5"/>
<evidence type="ECO:0000259" key="5">
    <source>
        <dbReference type="PROSITE" id="PS50404"/>
    </source>
</evidence>
<organism evidence="7 8">
    <name type="scientific">Talaromyces stipitatus (strain ATCC 10500 / CBS 375.48 / QM 6759 / NRRL 1006)</name>
    <name type="common">Penicillium stipitatum</name>
    <dbReference type="NCBI Taxonomy" id="441959"/>
    <lineage>
        <taxon>Eukaryota</taxon>
        <taxon>Fungi</taxon>
        <taxon>Dikarya</taxon>
        <taxon>Ascomycota</taxon>
        <taxon>Pezizomycotina</taxon>
        <taxon>Eurotiomycetes</taxon>
        <taxon>Eurotiomycetidae</taxon>
        <taxon>Eurotiales</taxon>
        <taxon>Trichocomaceae</taxon>
        <taxon>Talaromyces</taxon>
        <taxon>Talaromyces sect. Talaromyces</taxon>
    </lineage>
</organism>
<dbReference type="GO" id="GO:0006749">
    <property type="term" value="P:glutathione metabolic process"/>
    <property type="evidence" value="ECO:0007669"/>
    <property type="project" value="TreeGrafter"/>
</dbReference>
<dbReference type="FunFam" id="3.40.30.10:FF:000016">
    <property type="entry name" value="Glutathione S-transferase F2"/>
    <property type="match status" value="1"/>
</dbReference>
<dbReference type="InterPro" id="IPR010987">
    <property type="entry name" value="Glutathione-S-Trfase_C-like"/>
</dbReference>